<keyword evidence="5" id="KW-0677">Repeat</keyword>
<proteinExistence type="predicted"/>
<dbReference type="Pfam" id="PF03810">
    <property type="entry name" value="IBN_N"/>
    <property type="match status" value="1"/>
</dbReference>
<evidence type="ECO:0000313" key="10">
    <source>
        <dbReference type="EMBL" id="KAJ1980754.1"/>
    </source>
</evidence>
<dbReference type="PANTHER" id="PTHR10527">
    <property type="entry name" value="IMPORTIN BETA"/>
    <property type="match status" value="1"/>
</dbReference>
<gene>
    <name evidence="10" type="ORF">H4R34_002336</name>
</gene>
<dbReference type="PROSITE" id="PS50077">
    <property type="entry name" value="HEAT_REPEAT"/>
    <property type="match status" value="1"/>
</dbReference>
<feature type="non-terminal residue" evidence="10">
    <location>
        <position position="292"/>
    </location>
</feature>
<keyword evidence="3" id="KW-0813">Transport</keyword>
<keyword evidence="4" id="KW-0963">Cytoplasm</keyword>
<dbReference type="GO" id="GO:0005737">
    <property type="term" value="C:cytoplasm"/>
    <property type="evidence" value="ECO:0007669"/>
    <property type="project" value="UniProtKB-SubCell"/>
</dbReference>
<feature type="domain" description="Importin N-terminal" evidence="9">
    <location>
        <begin position="29"/>
        <end position="95"/>
    </location>
</feature>
<dbReference type="SMART" id="SM00913">
    <property type="entry name" value="IBN_N"/>
    <property type="match status" value="1"/>
</dbReference>
<dbReference type="InterPro" id="IPR001494">
    <property type="entry name" value="Importin-beta_N"/>
</dbReference>
<evidence type="ECO:0000259" key="9">
    <source>
        <dbReference type="PROSITE" id="PS50166"/>
    </source>
</evidence>
<evidence type="ECO:0000256" key="3">
    <source>
        <dbReference type="ARBA" id="ARBA00022448"/>
    </source>
</evidence>
<dbReference type="PROSITE" id="PS50166">
    <property type="entry name" value="IMPORTIN_B_NT"/>
    <property type="match status" value="1"/>
</dbReference>
<dbReference type="Pfam" id="PF25780">
    <property type="entry name" value="TPR_IPO5"/>
    <property type="match status" value="1"/>
</dbReference>
<comment type="caution">
    <text evidence="10">The sequence shown here is derived from an EMBL/GenBank/DDBJ whole genome shotgun (WGS) entry which is preliminary data.</text>
</comment>
<dbReference type="EMBL" id="JANBQB010000154">
    <property type="protein sequence ID" value="KAJ1980754.1"/>
    <property type="molecule type" value="Genomic_DNA"/>
</dbReference>
<dbReference type="Gene3D" id="1.25.10.10">
    <property type="entry name" value="Leucine-rich Repeat Variant"/>
    <property type="match status" value="1"/>
</dbReference>
<dbReference type="Proteomes" id="UP001151582">
    <property type="component" value="Unassembled WGS sequence"/>
</dbReference>
<dbReference type="SUPFAM" id="SSF48371">
    <property type="entry name" value="ARM repeat"/>
    <property type="match status" value="1"/>
</dbReference>
<keyword evidence="11" id="KW-1185">Reference proteome</keyword>
<reference evidence="10" key="1">
    <citation type="submission" date="2022-07" db="EMBL/GenBank/DDBJ databases">
        <title>Phylogenomic reconstructions and comparative analyses of Kickxellomycotina fungi.</title>
        <authorList>
            <person name="Reynolds N.K."/>
            <person name="Stajich J.E."/>
            <person name="Barry K."/>
            <person name="Grigoriev I.V."/>
            <person name="Crous P."/>
            <person name="Smith M.E."/>
        </authorList>
    </citation>
    <scope>NUCLEOTIDE SEQUENCE</scope>
    <source>
        <strain evidence="10">RSA 567</strain>
    </source>
</reference>
<accession>A0A9W8B9N5</accession>
<evidence type="ECO:0000256" key="5">
    <source>
        <dbReference type="ARBA" id="ARBA00022737"/>
    </source>
</evidence>
<evidence type="ECO:0000256" key="7">
    <source>
        <dbReference type="ARBA" id="ARBA00023242"/>
    </source>
</evidence>
<dbReference type="InterPro" id="IPR021133">
    <property type="entry name" value="HEAT_type_2"/>
</dbReference>
<evidence type="ECO:0000313" key="11">
    <source>
        <dbReference type="Proteomes" id="UP001151582"/>
    </source>
</evidence>
<dbReference type="GO" id="GO:0031267">
    <property type="term" value="F:small GTPase binding"/>
    <property type="evidence" value="ECO:0007669"/>
    <property type="project" value="InterPro"/>
</dbReference>
<evidence type="ECO:0000256" key="6">
    <source>
        <dbReference type="ARBA" id="ARBA00022927"/>
    </source>
</evidence>
<dbReference type="InterPro" id="IPR011989">
    <property type="entry name" value="ARM-like"/>
</dbReference>
<sequence>MDPQFAAQLSTALERLTQATDTQEIRSLTATLNKDFYSQPACIPALTEIATRAPAAYLRQLAAVELRKRILKQWSAVPAEFQGQIRQHLLDTVVQDPEAQVRHALARIISAVAQQDLPTNQWPNLLPFLFQLSTSADVGHRETGIYVLYTLFEVIADGDLSATQQLPQLFNLFGTSIADPDSRTVRVTTIEALGKVAEFIEPENVNDIKTFRELVPAMVRVLQDCLDHGDEVGASHGFDVFDTLLVLETPLLTKHFTELIQFFLAVGGNQEYPDGIRSQGLSFITMAATFKR</sequence>
<organism evidence="10 11">
    <name type="scientific">Dimargaris verticillata</name>
    <dbReference type="NCBI Taxonomy" id="2761393"/>
    <lineage>
        <taxon>Eukaryota</taxon>
        <taxon>Fungi</taxon>
        <taxon>Fungi incertae sedis</taxon>
        <taxon>Zoopagomycota</taxon>
        <taxon>Kickxellomycotina</taxon>
        <taxon>Dimargaritomycetes</taxon>
        <taxon>Dimargaritales</taxon>
        <taxon>Dimargaritaceae</taxon>
        <taxon>Dimargaris</taxon>
    </lineage>
</organism>
<dbReference type="AlphaFoldDB" id="A0A9W8B9N5"/>
<dbReference type="OrthoDB" id="7862313at2759"/>
<keyword evidence="7" id="KW-0539">Nucleus</keyword>
<evidence type="ECO:0000256" key="4">
    <source>
        <dbReference type="ARBA" id="ARBA00022490"/>
    </source>
</evidence>
<comment type="subcellular location">
    <subcellularLocation>
        <location evidence="2">Cytoplasm</location>
    </subcellularLocation>
    <subcellularLocation>
        <location evidence="1">Nucleus</location>
    </subcellularLocation>
</comment>
<evidence type="ECO:0000256" key="1">
    <source>
        <dbReference type="ARBA" id="ARBA00004123"/>
    </source>
</evidence>
<evidence type="ECO:0000256" key="8">
    <source>
        <dbReference type="PROSITE-ProRule" id="PRU00103"/>
    </source>
</evidence>
<evidence type="ECO:0000256" key="2">
    <source>
        <dbReference type="ARBA" id="ARBA00004496"/>
    </source>
</evidence>
<name>A0A9W8B9N5_9FUNG</name>
<dbReference type="GO" id="GO:0006606">
    <property type="term" value="P:protein import into nucleus"/>
    <property type="evidence" value="ECO:0007669"/>
    <property type="project" value="InterPro"/>
</dbReference>
<feature type="repeat" description="HEAT" evidence="8">
    <location>
        <begin position="165"/>
        <end position="207"/>
    </location>
</feature>
<dbReference type="InterPro" id="IPR057672">
    <property type="entry name" value="TPR_IPO4/5"/>
</dbReference>
<protein>
    <recommendedName>
        <fullName evidence="9">Importin N-terminal domain-containing protein</fullName>
    </recommendedName>
</protein>
<dbReference type="InterPro" id="IPR040122">
    <property type="entry name" value="Importin_beta"/>
</dbReference>
<keyword evidence="6" id="KW-0653">Protein transport</keyword>
<dbReference type="InterPro" id="IPR016024">
    <property type="entry name" value="ARM-type_fold"/>
</dbReference>